<evidence type="ECO:0000256" key="2">
    <source>
        <dbReference type="ARBA" id="ARBA00022692"/>
    </source>
</evidence>
<feature type="transmembrane region" description="Helical" evidence="5">
    <location>
        <begin position="259"/>
        <end position="279"/>
    </location>
</feature>
<feature type="transmembrane region" description="Helical" evidence="5">
    <location>
        <begin position="291"/>
        <end position="311"/>
    </location>
</feature>
<keyword evidence="2 5" id="KW-0812">Transmembrane</keyword>
<sequence>MTTKIINVVDTIDRSRLGRLQYFVLGLCMLSLIIDGFDVQAMGYVAPAIIKQWGIAKADLGPVFGAGLMGMAIGALTLGPVADRIGRRPVLIGSMFCLSVCMLATAYASSINELLVLRFLTGLSMGTIIPNAVALAGEFSPARVRVTLMMITSSGFIVGGAVGGAIAAAVIPVYGWSFVFIAGAVAPLLLAIVMLVSMPESLQFLAMQRNRVQQIRRTLARIDPQLDMPADSTFSIPEKKKSGVPFMHLFRDGLGTGTVLLWVVNFMNLLAAYFLANWLPVIMSEAGHSTSQAVLAGTFFWLGGMVGNLLLGWCVDRRGFGPTLTLTFIGAALTIAVIGQVAASMSMAGLVIAAAGFCVLGGQTALNALAAVYYPTSVRSTGMGWAMGIGRFGSIFGPVIGGELMRFNWSTSNLFIAAAVPAVIALFAVLAFWRLGSLPATARSVASLKPSAS</sequence>
<evidence type="ECO:0000259" key="6">
    <source>
        <dbReference type="PROSITE" id="PS50850"/>
    </source>
</evidence>
<proteinExistence type="predicted"/>
<dbReference type="CDD" id="cd17365">
    <property type="entry name" value="MFS_PcaK_like"/>
    <property type="match status" value="1"/>
</dbReference>
<keyword evidence="3 5" id="KW-1133">Transmembrane helix</keyword>
<keyword evidence="4 5" id="KW-0472">Membrane</keyword>
<feature type="transmembrane region" description="Helical" evidence="5">
    <location>
        <begin position="60"/>
        <end position="78"/>
    </location>
</feature>
<dbReference type="InterPro" id="IPR011701">
    <property type="entry name" value="MFS"/>
</dbReference>
<dbReference type="PROSITE" id="PS50850">
    <property type="entry name" value="MFS"/>
    <property type="match status" value="1"/>
</dbReference>
<dbReference type="PROSITE" id="PS00216">
    <property type="entry name" value="SUGAR_TRANSPORT_1"/>
    <property type="match status" value="1"/>
</dbReference>
<feature type="transmembrane region" description="Helical" evidence="5">
    <location>
        <begin position="20"/>
        <end position="40"/>
    </location>
</feature>
<feature type="transmembrane region" description="Helical" evidence="5">
    <location>
        <begin position="115"/>
        <end position="136"/>
    </location>
</feature>
<keyword evidence="8" id="KW-1185">Reference proteome</keyword>
<feature type="transmembrane region" description="Helical" evidence="5">
    <location>
        <begin position="385"/>
        <end position="402"/>
    </location>
</feature>
<dbReference type="RefSeq" id="WP_063689072.1">
    <property type="nucleotide sequence ID" value="NZ_CAXOJJ010000019.1"/>
</dbReference>
<accession>A0ABY7N947</accession>
<evidence type="ECO:0000256" key="1">
    <source>
        <dbReference type="ARBA" id="ARBA00004141"/>
    </source>
</evidence>
<gene>
    <name evidence="7" type="ORF">M2J83_02485</name>
</gene>
<comment type="subcellular location">
    <subcellularLocation>
        <location evidence="1">Membrane</location>
        <topology evidence="1">Multi-pass membrane protein</topology>
    </subcellularLocation>
</comment>
<dbReference type="SUPFAM" id="SSF103473">
    <property type="entry name" value="MFS general substrate transporter"/>
    <property type="match status" value="1"/>
</dbReference>
<feature type="domain" description="Major facilitator superfamily (MFS) profile" evidence="6">
    <location>
        <begin position="24"/>
        <end position="437"/>
    </location>
</feature>
<dbReference type="Gene3D" id="1.20.1250.20">
    <property type="entry name" value="MFS general substrate transporter like domains"/>
    <property type="match status" value="1"/>
</dbReference>
<organism evidence="7 8">
    <name type="scientific">Alcaligenes faecalis</name>
    <dbReference type="NCBI Taxonomy" id="511"/>
    <lineage>
        <taxon>Bacteria</taxon>
        <taxon>Pseudomonadati</taxon>
        <taxon>Pseudomonadota</taxon>
        <taxon>Betaproteobacteria</taxon>
        <taxon>Burkholderiales</taxon>
        <taxon>Alcaligenaceae</taxon>
        <taxon>Alcaligenes</taxon>
    </lineage>
</organism>
<feature type="transmembrane region" description="Helical" evidence="5">
    <location>
        <begin position="349"/>
        <end position="373"/>
    </location>
</feature>
<evidence type="ECO:0000256" key="5">
    <source>
        <dbReference type="SAM" id="Phobius"/>
    </source>
</evidence>
<evidence type="ECO:0000313" key="8">
    <source>
        <dbReference type="Proteomes" id="UP001211866"/>
    </source>
</evidence>
<dbReference type="Proteomes" id="UP001211866">
    <property type="component" value="Chromosome"/>
</dbReference>
<feature type="transmembrane region" description="Helical" evidence="5">
    <location>
        <begin position="177"/>
        <end position="198"/>
    </location>
</feature>
<protein>
    <submittedName>
        <fullName evidence="7">MFS transporter</fullName>
    </submittedName>
</protein>
<name>A0ABY7N947_ALCFA</name>
<dbReference type="PROSITE" id="PS00217">
    <property type="entry name" value="SUGAR_TRANSPORT_2"/>
    <property type="match status" value="1"/>
</dbReference>
<evidence type="ECO:0000256" key="4">
    <source>
        <dbReference type="ARBA" id="ARBA00023136"/>
    </source>
</evidence>
<evidence type="ECO:0000313" key="7">
    <source>
        <dbReference type="EMBL" id="WBM38724.1"/>
    </source>
</evidence>
<dbReference type="PANTHER" id="PTHR23508">
    <property type="entry name" value="CARBOXYLIC ACID TRANSPORTER PROTEIN HOMOLOG"/>
    <property type="match status" value="1"/>
</dbReference>
<dbReference type="PANTHER" id="PTHR23508:SF10">
    <property type="entry name" value="CARBOXYLIC ACID TRANSPORTER PROTEIN HOMOLOG"/>
    <property type="match status" value="1"/>
</dbReference>
<reference evidence="7 8" key="1">
    <citation type="submission" date="2022-05" db="EMBL/GenBank/DDBJ databases">
        <title>Complete sequence of strain NY11312.</title>
        <authorList>
            <person name="Zhou D."/>
        </authorList>
    </citation>
    <scope>NUCLEOTIDE SEQUENCE [LARGE SCALE GENOMIC DNA]</scope>
    <source>
        <strain evidence="7 8">NY11312</strain>
    </source>
</reference>
<feature type="transmembrane region" description="Helical" evidence="5">
    <location>
        <begin position="148"/>
        <end position="171"/>
    </location>
</feature>
<dbReference type="InterPro" id="IPR005829">
    <property type="entry name" value="Sugar_transporter_CS"/>
</dbReference>
<dbReference type="InterPro" id="IPR020846">
    <property type="entry name" value="MFS_dom"/>
</dbReference>
<dbReference type="Pfam" id="PF07690">
    <property type="entry name" value="MFS_1"/>
    <property type="match status" value="1"/>
</dbReference>
<dbReference type="EMBL" id="CP096916">
    <property type="protein sequence ID" value="WBM38724.1"/>
    <property type="molecule type" value="Genomic_DNA"/>
</dbReference>
<feature type="transmembrane region" description="Helical" evidence="5">
    <location>
        <begin position="414"/>
        <end position="433"/>
    </location>
</feature>
<dbReference type="InterPro" id="IPR036259">
    <property type="entry name" value="MFS_trans_sf"/>
</dbReference>
<feature type="transmembrane region" description="Helical" evidence="5">
    <location>
        <begin position="323"/>
        <end position="343"/>
    </location>
</feature>
<evidence type="ECO:0000256" key="3">
    <source>
        <dbReference type="ARBA" id="ARBA00022989"/>
    </source>
</evidence>
<feature type="transmembrane region" description="Helical" evidence="5">
    <location>
        <begin position="90"/>
        <end position="109"/>
    </location>
</feature>